<feature type="compositionally biased region" description="Acidic residues" evidence="6">
    <location>
        <begin position="168"/>
        <end position="178"/>
    </location>
</feature>
<evidence type="ECO:0000313" key="8">
    <source>
        <dbReference type="Proteomes" id="UP001516023"/>
    </source>
</evidence>
<evidence type="ECO:0000256" key="3">
    <source>
        <dbReference type="ARBA" id="ARBA00022705"/>
    </source>
</evidence>
<evidence type="ECO:0000313" key="7">
    <source>
        <dbReference type="EMBL" id="KAL3790820.1"/>
    </source>
</evidence>
<protein>
    <recommendedName>
        <fullName evidence="9">CDC45-like protein</fullName>
    </recommendedName>
</protein>
<dbReference type="GO" id="GO:0005634">
    <property type="term" value="C:nucleus"/>
    <property type="evidence" value="ECO:0007669"/>
    <property type="project" value="UniProtKB-SubCell"/>
</dbReference>
<comment type="subcellular location">
    <subcellularLocation>
        <location evidence="1">Nucleus</location>
    </subcellularLocation>
</comment>
<feature type="region of interest" description="Disordered" evidence="6">
    <location>
        <begin position="21"/>
        <end position="41"/>
    </location>
</feature>
<feature type="region of interest" description="Disordered" evidence="6">
    <location>
        <begin position="166"/>
        <end position="315"/>
    </location>
</feature>
<feature type="compositionally biased region" description="Basic and acidic residues" evidence="6">
    <location>
        <begin position="227"/>
        <end position="238"/>
    </location>
</feature>
<dbReference type="Proteomes" id="UP001516023">
    <property type="component" value="Unassembled WGS sequence"/>
</dbReference>
<feature type="compositionally biased region" description="Acidic residues" evidence="6">
    <location>
        <begin position="186"/>
        <end position="199"/>
    </location>
</feature>
<feature type="compositionally biased region" description="Acidic residues" evidence="6">
    <location>
        <begin position="206"/>
        <end position="226"/>
    </location>
</feature>
<comment type="caution">
    <text evidence="7">The sequence shown here is derived from an EMBL/GenBank/DDBJ whole genome shotgun (WGS) entry which is preliminary data.</text>
</comment>
<feature type="compositionally biased region" description="Basic and acidic residues" evidence="6">
    <location>
        <begin position="268"/>
        <end position="277"/>
    </location>
</feature>
<reference evidence="7 8" key="1">
    <citation type="journal article" date="2020" name="G3 (Bethesda)">
        <title>Improved Reference Genome for Cyclotella cryptica CCMP332, a Model for Cell Wall Morphogenesis, Salinity Adaptation, and Lipid Production in Diatoms (Bacillariophyta).</title>
        <authorList>
            <person name="Roberts W.R."/>
            <person name="Downey K.M."/>
            <person name="Ruck E.C."/>
            <person name="Traller J.C."/>
            <person name="Alverson A.J."/>
        </authorList>
    </citation>
    <scope>NUCLEOTIDE SEQUENCE [LARGE SCALE GENOMIC DNA]</scope>
    <source>
        <strain evidence="7 8">CCMP332</strain>
    </source>
</reference>
<keyword evidence="5" id="KW-0131">Cell cycle</keyword>
<dbReference type="AlphaFoldDB" id="A0ABD3PS16"/>
<evidence type="ECO:0000256" key="4">
    <source>
        <dbReference type="ARBA" id="ARBA00023242"/>
    </source>
</evidence>
<feature type="compositionally biased region" description="Low complexity" evidence="6">
    <location>
        <begin position="279"/>
        <end position="289"/>
    </location>
</feature>
<evidence type="ECO:0000256" key="1">
    <source>
        <dbReference type="ARBA" id="ARBA00004123"/>
    </source>
</evidence>
<dbReference type="InterPro" id="IPR003874">
    <property type="entry name" value="CDC45"/>
</dbReference>
<evidence type="ECO:0000256" key="5">
    <source>
        <dbReference type="ARBA" id="ARBA00023306"/>
    </source>
</evidence>
<keyword evidence="8" id="KW-1185">Reference proteome</keyword>
<sequence>MILERDQWHLGYASLLRDCRGHSHSSSDGMPHDPSPQPTINTLGQALLLTSPTADALSSARILSYMLRADGVPHRIKVCLGWSRLQKALGGVAANNAQEERDVPHETSPVRAVLLVGMGADRNLSRLFPPSTCRVYVLDSHRPYHLGNVHCGKSVVLFNDRPVTIGGEEGEIPSDGDDLSGRDSESSDSEEESDSEDDEHDKPIIDDDLGEHEFEEEEFHDDDDNTANDRLDDSHQPHDTPPQPTKRRKTEATRTDHPPHSPDPADNLAKHVDDHPNPLDTTAATADLTMTQDSDRDSPPPSPPPQESSASQPTFRELRRLRRNRIRLHYTSGAYHASPSSWMAYTLGAQLRFGNVSDLLWLACVGVTDAYIHGRLDVSGYSALCVDLKRHVGRLFPNDMVDRVGRAVYAEELEDLNLGDNRGDAAAGGMTQIGLSENGRILSQLEYKFMLLRHTSLWDSLLHSNFVASKLQLWRAEGRQRLMELLAKMGFPLESCRQPWAFVGVGLRRRLRERIDDCAEDYGLENVSYTGFVRVTGYKSLLSASDMVYAVTALLECSAAAMDSSSSKSKDDIDELLSEEDREEKEIVQAFNVAYDALNTNTFMDGGVEGSDLSNLVNGGNMTGTTGLGAGIRLAMTLQKTIMSTARNLVERNSIVRLSHFRYAYLNCSGSGVAGASSAVVTPEHNNKDGESQRQQHYHVFAKPLVLSRLAQFLMEMHRENGKWTGSKARPLVLLAEKPRSGTFMVVGYEYAEEAGNVVRNKFGQNFELAAKTMRGTFWFDSFDSNVVEVAGKDVQRFIEQLHYMMDSV</sequence>
<gene>
    <name evidence="7" type="ORF">HJC23_004721</name>
</gene>
<keyword evidence="3" id="KW-0235">DNA replication</keyword>
<dbReference type="PANTHER" id="PTHR10507">
    <property type="entry name" value="CDC45-RELATED PROTEIN"/>
    <property type="match status" value="1"/>
</dbReference>
<evidence type="ECO:0000256" key="2">
    <source>
        <dbReference type="ARBA" id="ARBA00010727"/>
    </source>
</evidence>
<evidence type="ECO:0000256" key="6">
    <source>
        <dbReference type="SAM" id="MobiDB-lite"/>
    </source>
</evidence>
<proteinExistence type="inferred from homology"/>
<keyword evidence="4" id="KW-0539">Nucleus</keyword>
<dbReference type="PANTHER" id="PTHR10507:SF0">
    <property type="entry name" value="CELL DIVISION CONTROL PROTEIN 45 HOMOLOG"/>
    <property type="match status" value="1"/>
</dbReference>
<dbReference type="EMBL" id="JABMIG020000122">
    <property type="protein sequence ID" value="KAL3790820.1"/>
    <property type="molecule type" value="Genomic_DNA"/>
</dbReference>
<organism evidence="7 8">
    <name type="scientific">Cyclotella cryptica</name>
    <dbReference type="NCBI Taxonomy" id="29204"/>
    <lineage>
        <taxon>Eukaryota</taxon>
        <taxon>Sar</taxon>
        <taxon>Stramenopiles</taxon>
        <taxon>Ochrophyta</taxon>
        <taxon>Bacillariophyta</taxon>
        <taxon>Coscinodiscophyceae</taxon>
        <taxon>Thalassiosirophycidae</taxon>
        <taxon>Stephanodiscales</taxon>
        <taxon>Stephanodiscaceae</taxon>
        <taxon>Cyclotella</taxon>
    </lineage>
</organism>
<evidence type="ECO:0008006" key="9">
    <source>
        <dbReference type="Google" id="ProtNLM"/>
    </source>
</evidence>
<feature type="compositionally biased region" description="Basic and acidic residues" evidence="6">
    <location>
        <begin position="250"/>
        <end position="260"/>
    </location>
</feature>
<name>A0ABD3PS16_9STRA</name>
<dbReference type="Pfam" id="PF02724">
    <property type="entry name" value="CDC45"/>
    <property type="match status" value="1"/>
</dbReference>
<dbReference type="GO" id="GO:0006260">
    <property type="term" value="P:DNA replication"/>
    <property type="evidence" value="ECO:0007669"/>
    <property type="project" value="UniProtKB-KW"/>
</dbReference>
<accession>A0ABD3PS16</accession>
<comment type="similarity">
    <text evidence="2">Belongs to the CDC45 family.</text>
</comment>